<dbReference type="GO" id="GO:0035657">
    <property type="term" value="C:eRF1 methyltransferase complex"/>
    <property type="evidence" value="ECO:0007669"/>
    <property type="project" value="TreeGrafter"/>
</dbReference>
<evidence type="ECO:0000313" key="7">
    <source>
        <dbReference type="Proteomes" id="UP000024837"/>
    </source>
</evidence>
<evidence type="ECO:0000256" key="4">
    <source>
        <dbReference type="ARBA" id="ARBA00022691"/>
    </source>
</evidence>
<dbReference type="GO" id="GO:0008276">
    <property type="term" value="F:protein methyltransferase activity"/>
    <property type="evidence" value="ECO:0007669"/>
    <property type="project" value="TreeGrafter"/>
</dbReference>
<dbReference type="Proteomes" id="UP000024837">
    <property type="component" value="Unassembled WGS sequence"/>
</dbReference>
<dbReference type="OrthoDB" id="406152at2759"/>
<dbReference type="PANTHER" id="PTHR45875:SF1">
    <property type="entry name" value="METHYLTRANSFERASE N6AMT1"/>
    <property type="match status" value="1"/>
</dbReference>
<accession>W7HL38</accession>
<protein>
    <recommendedName>
        <fullName evidence="8">Methyltransferase small domain-containing protein</fullName>
    </recommendedName>
</protein>
<dbReference type="HOGENOM" id="CLU_018398_6_1_1"/>
<dbReference type="Gene3D" id="3.40.50.150">
    <property type="entry name" value="Vaccinia Virus protein VP39"/>
    <property type="match status" value="1"/>
</dbReference>
<dbReference type="PANTHER" id="PTHR45875">
    <property type="entry name" value="METHYLTRANSFERASE N6AMT1"/>
    <property type="match status" value="1"/>
</dbReference>
<comment type="similarity">
    <text evidence="1">Belongs to the eukaryotic/archaeal PrmC-related family.</text>
</comment>
<evidence type="ECO:0000313" key="6">
    <source>
        <dbReference type="EMBL" id="EWC44701.1"/>
    </source>
</evidence>
<dbReference type="GO" id="GO:0003676">
    <property type="term" value="F:nucleic acid binding"/>
    <property type="evidence" value="ECO:0007669"/>
    <property type="project" value="InterPro"/>
</dbReference>
<evidence type="ECO:0000256" key="5">
    <source>
        <dbReference type="SAM" id="MobiDB-lite"/>
    </source>
</evidence>
<dbReference type="SUPFAM" id="SSF53335">
    <property type="entry name" value="S-adenosyl-L-methionine-dependent methyltransferases"/>
    <property type="match status" value="1"/>
</dbReference>
<proteinExistence type="inferred from homology"/>
<gene>
    <name evidence="6" type="ORF">DRE_06479</name>
</gene>
<dbReference type="EMBL" id="KI966435">
    <property type="protein sequence ID" value="EWC44701.1"/>
    <property type="molecule type" value="Genomic_DNA"/>
</dbReference>
<evidence type="ECO:0008006" key="8">
    <source>
        <dbReference type="Google" id="ProtNLM"/>
    </source>
</evidence>
<dbReference type="InterPro" id="IPR052190">
    <property type="entry name" value="Euk-Arch_PrmC-MTase"/>
</dbReference>
<feature type="region of interest" description="Disordered" evidence="5">
    <location>
        <begin position="149"/>
        <end position="174"/>
    </location>
</feature>
<name>W7HL38_9PEZI</name>
<dbReference type="GO" id="GO:0008757">
    <property type="term" value="F:S-adenosylmethionine-dependent methyltransferase activity"/>
    <property type="evidence" value="ECO:0007669"/>
    <property type="project" value="TreeGrafter"/>
</dbReference>
<dbReference type="InterPro" id="IPR002052">
    <property type="entry name" value="DNA_methylase_N6_adenine_CS"/>
</dbReference>
<dbReference type="InterPro" id="IPR029063">
    <property type="entry name" value="SAM-dependent_MTases_sf"/>
</dbReference>
<dbReference type="AlphaFoldDB" id="W7HL38"/>
<evidence type="ECO:0000256" key="3">
    <source>
        <dbReference type="ARBA" id="ARBA00022679"/>
    </source>
</evidence>
<organism evidence="6 7">
    <name type="scientific">Drechslerella stenobrocha 248</name>
    <dbReference type="NCBI Taxonomy" id="1043628"/>
    <lineage>
        <taxon>Eukaryota</taxon>
        <taxon>Fungi</taxon>
        <taxon>Dikarya</taxon>
        <taxon>Ascomycota</taxon>
        <taxon>Pezizomycotina</taxon>
        <taxon>Orbiliomycetes</taxon>
        <taxon>Orbiliales</taxon>
        <taxon>Orbiliaceae</taxon>
        <taxon>Drechslerella</taxon>
    </lineage>
</organism>
<keyword evidence="4" id="KW-0949">S-adenosyl-L-methionine</keyword>
<evidence type="ECO:0000256" key="2">
    <source>
        <dbReference type="ARBA" id="ARBA00022603"/>
    </source>
</evidence>
<reference evidence="6 7" key="1">
    <citation type="submission" date="2013-05" db="EMBL/GenBank/DDBJ databases">
        <title>Drechslerella stenobrocha genome reveals carnivorous origination and mechanical trapping mechanism of predatory fungi.</title>
        <authorList>
            <person name="Liu X."/>
            <person name="Zhang W."/>
            <person name="Liu K."/>
        </authorList>
    </citation>
    <scope>NUCLEOTIDE SEQUENCE [LARGE SCALE GENOMIC DNA]</scope>
    <source>
        <strain evidence="6 7">248</strain>
    </source>
</reference>
<evidence type="ECO:0000256" key="1">
    <source>
        <dbReference type="ARBA" id="ARBA00006149"/>
    </source>
</evidence>
<keyword evidence="7" id="KW-1185">Reference proteome</keyword>
<keyword evidence="2" id="KW-0489">Methyltransferase</keyword>
<dbReference type="PROSITE" id="PS00092">
    <property type="entry name" value="N6_MTASE"/>
    <property type="match status" value="1"/>
</dbReference>
<sequence length="271" mass="29170">MPPLKLPTPATDHLAAQPVYPPSEDSFLLLDAFSLPSSTAFFADRFPPSSTPSPLLVEIGSGSGIVSAFLAAHALPIFSRRDILTLALDVSLTANSVTHTTVTTTAAEHPDTAATFLDTVTSDLASCLRPRTVDILVFNPPYVPTEAAPSLDILRGGSSGGSDGDTSTSTNTHRQRVLVDPQGAEDRAMEEYLLSLTYAGGEKGMQTTDRLLDGLHDVLSEQGVLYLLLCAGNRPAEVVQRVEALPAGWRMELVIERRAGWEILSIWRIYR</sequence>
<keyword evidence="3" id="KW-0808">Transferase</keyword>
<dbReference type="GO" id="GO:0032259">
    <property type="term" value="P:methylation"/>
    <property type="evidence" value="ECO:0007669"/>
    <property type="project" value="UniProtKB-KW"/>
</dbReference>